<dbReference type="EMBL" id="OX459969">
    <property type="protein sequence ID" value="CAI9172525.1"/>
    <property type="molecule type" value="Genomic_DNA"/>
</dbReference>
<evidence type="ECO:0000256" key="1">
    <source>
        <dbReference type="SAM" id="MobiDB-lite"/>
    </source>
</evidence>
<dbReference type="Proteomes" id="UP001176941">
    <property type="component" value="Chromosome 33"/>
</dbReference>
<feature type="region of interest" description="Disordered" evidence="1">
    <location>
        <begin position="65"/>
        <end position="133"/>
    </location>
</feature>
<evidence type="ECO:0000313" key="3">
    <source>
        <dbReference type="Proteomes" id="UP001176941"/>
    </source>
</evidence>
<organism evidence="2 3">
    <name type="scientific">Rangifer tarandus platyrhynchus</name>
    <name type="common">Svalbard reindeer</name>
    <dbReference type="NCBI Taxonomy" id="3082113"/>
    <lineage>
        <taxon>Eukaryota</taxon>
        <taxon>Metazoa</taxon>
        <taxon>Chordata</taxon>
        <taxon>Craniata</taxon>
        <taxon>Vertebrata</taxon>
        <taxon>Euteleostomi</taxon>
        <taxon>Mammalia</taxon>
        <taxon>Eutheria</taxon>
        <taxon>Laurasiatheria</taxon>
        <taxon>Artiodactyla</taxon>
        <taxon>Ruminantia</taxon>
        <taxon>Pecora</taxon>
        <taxon>Cervidae</taxon>
        <taxon>Odocoileinae</taxon>
        <taxon>Rangifer</taxon>
    </lineage>
</organism>
<accession>A0ABN8ZFE8</accession>
<sequence length="219" mass="23453">MGFLQLRSLGLVAPQPVGPSRTRDGTCVPCIGFMDRVAGYSPFPGWNTLRGPRLLHECALSGRLPARPPRERRISHKGERESAARPSCSPPPASSLGSPLRPSSPVSPGQQCRHPGPSASRQPASLPPRPFQLRWALSPGHTGKGCGPQYPRPCSPTLPSSAQAPPVCQARLEGVPHSTDGVSCQLSPLQASSGRERSVPVWAWPGCRWFLFQCPHLSA</sequence>
<protein>
    <submittedName>
        <fullName evidence="2">Uncharacterized protein</fullName>
    </submittedName>
</protein>
<proteinExistence type="predicted"/>
<feature type="compositionally biased region" description="Low complexity" evidence="1">
    <location>
        <begin position="94"/>
        <end position="109"/>
    </location>
</feature>
<reference evidence="2" key="1">
    <citation type="submission" date="2023-04" db="EMBL/GenBank/DDBJ databases">
        <authorList>
            <consortium name="ELIXIR-Norway"/>
        </authorList>
    </citation>
    <scope>NUCLEOTIDE SEQUENCE [LARGE SCALE GENOMIC DNA]</scope>
</reference>
<keyword evidence="3" id="KW-1185">Reference proteome</keyword>
<gene>
    <name evidence="2" type="ORF">MRATA1EN1_LOCUS21487</name>
</gene>
<feature type="compositionally biased region" description="Basic and acidic residues" evidence="1">
    <location>
        <begin position="68"/>
        <end position="83"/>
    </location>
</feature>
<evidence type="ECO:0000313" key="2">
    <source>
        <dbReference type="EMBL" id="CAI9172525.1"/>
    </source>
</evidence>
<name>A0ABN8ZFE8_RANTA</name>